<gene>
    <name evidence="1" type="ORF">Tci_926973</name>
</gene>
<dbReference type="EMBL" id="BKCJ011812890">
    <property type="protein sequence ID" value="GFD55004.1"/>
    <property type="molecule type" value="Genomic_DNA"/>
</dbReference>
<organism evidence="1">
    <name type="scientific">Tanacetum cinerariifolium</name>
    <name type="common">Dalmatian daisy</name>
    <name type="synonym">Chrysanthemum cinerariifolium</name>
    <dbReference type="NCBI Taxonomy" id="118510"/>
    <lineage>
        <taxon>Eukaryota</taxon>
        <taxon>Viridiplantae</taxon>
        <taxon>Streptophyta</taxon>
        <taxon>Embryophyta</taxon>
        <taxon>Tracheophyta</taxon>
        <taxon>Spermatophyta</taxon>
        <taxon>Magnoliopsida</taxon>
        <taxon>eudicotyledons</taxon>
        <taxon>Gunneridae</taxon>
        <taxon>Pentapetalae</taxon>
        <taxon>asterids</taxon>
        <taxon>campanulids</taxon>
        <taxon>Asterales</taxon>
        <taxon>Asteraceae</taxon>
        <taxon>Asteroideae</taxon>
        <taxon>Anthemideae</taxon>
        <taxon>Anthemidinae</taxon>
        <taxon>Tanacetum</taxon>
    </lineage>
</organism>
<evidence type="ECO:0000313" key="1">
    <source>
        <dbReference type="EMBL" id="GFD55004.1"/>
    </source>
</evidence>
<feature type="non-terminal residue" evidence="1">
    <location>
        <position position="1"/>
    </location>
</feature>
<proteinExistence type="predicted"/>
<feature type="non-terminal residue" evidence="1">
    <location>
        <position position="95"/>
    </location>
</feature>
<sequence>AQREARGSALIFLAAQLDFAAHELHQIAADAEAQARAAKLARYRRVGLAEFLKNRFQVLRLNANAGIRHFKLQRHLAARAGKVGGQDSAGDGNAT</sequence>
<protein>
    <submittedName>
        <fullName evidence="1">Uncharacterized protein</fullName>
    </submittedName>
</protein>
<accession>A0A699XEP0</accession>
<reference evidence="1" key="1">
    <citation type="journal article" date="2019" name="Sci. Rep.">
        <title>Draft genome of Tanacetum cinerariifolium, the natural source of mosquito coil.</title>
        <authorList>
            <person name="Yamashiro T."/>
            <person name="Shiraishi A."/>
            <person name="Satake H."/>
            <person name="Nakayama K."/>
        </authorList>
    </citation>
    <scope>NUCLEOTIDE SEQUENCE</scope>
</reference>
<name>A0A699XEP0_TANCI</name>
<dbReference type="AlphaFoldDB" id="A0A699XEP0"/>
<comment type="caution">
    <text evidence="1">The sequence shown here is derived from an EMBL/GenBank/DDBJ whole genome shotgun (WGS) entry which is preliminary data.</text>
</comment>